<dbReference type="PANTHER" id="PTHR10057:SF0">
    <property type="entry name" value="TRANSLOCATOR PROTEIN"/>
    <property type="match status" value="1"/>
</dbReference>
<proteinExistence type="inferred from homology"/>
<feature type="transmembrane region" description="Helical" evidence="6">
    <location>
        <begin position="114"/>
        <end position="132"/>
    </location>
</feature>
<feature type="transmembrane region" description="Helical" evidence="6">
    <location>
        <begin position="54"/>
        <end position="76"/>
    </location>
</feature>
<name>A0ABZ0Y5C3_9BURK</name>
<keyword evidence="8" id="KW-1185">Reference proteome</keyword>
<evidence type="ECO:0000313" key="7">
    <source>
        <dbReference type="EMBL" id="WQH07028.1"/>
    </source>
</evidence>
<dbReference type="PIRSF" id="PIRSF005859">
    <property type="entry name" value="PBR"/>
    <property type="match status" value="1"/>
</dbReference>
<keyword evidence="3 6" id="KW-0812">Transmembrane</keyword>
<reference evidence="7 8" key="1">
    <citation type="submission" date="2023-11" db="EMBL/GenBank/DDBJ databases">
        <title>MicrobeMod: A computational toolkit for identifying prokaryotic methylation and restriction-modification with nanopore sequencing.</title>
        <authorList>
            <person name="Crits-Christoph A."/>
            <person name="Kang S.C."/>
            <person name="Lee H."/>
            <person name="Ostrov N."/>
        </authorList>
    </citation>
    <scope>NUCLEOTIDE SEQUENCE [LARGE SCALE GENOMIC DNA]</scope>
    <source>
        <strain evidence="7 8">ATCC 25935</strain>
    </source>
</reference>
<evidence type="ECO:0000256" key="1">
    <source>
        <dbReference type="ARBA" id="ARBA00004141"/>
    </source>
</evidence>
<keyword evidence="4 6" id="KW-1133">Transmembrane helix</keyword>
<dbReference type="PANTHER" id="PTHR10057">
    <property type="entry name" value="PERIPHERAL-TYPE BENZODIAZEPINE RECEPTOR"/>
    <property type="match status" value="1"/>
</dbReference>
<dbReference type="RefSeq" id="WP_019921040.1">
    <property type="nucleotide sequence ID" value="NZ_CP140152.1"/>
</dbReference>
<evidence type="ECO:0000256" key="4">
    <source>
        <dbReference type="ARBA" id="ARBA00022989"/>
    </source>
</evidence>
<dbReference type="Pfam" id="PF03073">
    <property type="entry name" value="TspO_MBR"/>
    <property type="match status" value="1"/>
</dbReference>
<organism evidence="7 8">
    <name type="scientific">Duganella zoogloeoides</name>
    <dbReference type="NCBI Taxonomy" id="75659"/>
    <lineage>
        <taxon>Bacteria</taxon>
        <taxon>Pseudomonadati</taxon>
        <taxon>Pseudomonadota</taxon>
        <taxon>Betaproteobacteria</taxon>
        <taxon>Burkholderiales</taxon>
        <taxon>Oxalobacteraceae</taxon>
        <taxon>Telluria group</taxon>
        <taxon>Duganella</taxon>
    </lineage>
</organism>
<dbReference type="InterPro" id="IPR038330">
    <property type="entry name" value="TspO/MBR-related_sf"/>
</dbReference>
<gene>
    <name evidence="7" type="ORF">SR858_12060</name>
</gene>
<comment type="similarity">
    <text evidence="2">Belongs to the TspO/BZRP family.</text>
</comment>
<feature type="transmembrane region" description="Helical" evidence="6">
    <location>
        <begin position="88"/>
        <end position="108"/>
    </location>
</feature>
<dbReference type="Gene3D" id="1.20.1260.100">
    <property type="entry name" value="TspO/MBR protein"/>
    <property type="match status" value="1"/>
</dbReference>
<dbReference type="GeneID" id="43162836"/>
<evidence type="ECO:0000256" key="2">
    <source>
        <dbReference type="ARBA" id="ARBA00007524"/>
    </source>
</evidence>
<feature type="transmembrane region" description="Helical" evidence="6">
    <location>
        <begin position="12"/>
        <end position="34"/>
    </location>
</feature>
<evidence type="ECO:0000256" key="6">
    <source>
        <dbReference type="SAM" id="Phobius"/>
    </source>
</evidence>
<comment type="subcellular location">
    <subcellularLocation>
        <location evidence="1">Membrane</location>
        <topology evidence="1">Multi-pass membrane protein</topology>
    </subcellularLocation>
</comment>
<evidence type="ECO:0000256" key="5">
    <source>
        <dbReference type="ARBA" id="ARBA00023136"/>
    </source>
</evidence>
<protein>
    <submittedName>
        <fullName evidence="7">TspO/MBR family protein</fullName>
    </submittedName>
</protein>
<evidence type="ECO:0000256" key="3">
    <source>
        <dbReference type="ARBA" id="ARBA00022692"/>
    </source>
</evidence>
<dbReference type="Proteomes" id="UP001326110">
    <property type="component" value="Chromosome"/>
</dbReference>
<keyword evidence="5 6" id="KW-0472">Membrane</keyword>
<dbReference type="EMBL" id="CP140152">
    <property type="protein sequence ID" value="WQH07028.1"/>
    <property type="molecule type" value="Genomic_DNA"/>
</dbReference>
<dbReference type="CDD" id="cd15904">
    <property type="entry name" value="TSPO_MBR"/>
    <property type="match status" value="1"/>
</dbReference>
<evidence type="ECO:0000313" key="8">
    <source>
        <dbReference type="Proteomes" id="UP001326110"/>
    </source>
</evidence>
<feature type="transmembrane region" description="Helical" evidence="6">
    <location>
        <begin position="139"/>
        <end position="161"/>
    </location>
</feature>
<accession>A0ABZ0Y5C3</accession>
<dbReference type="InterPro" id="IPR004307">
    <property type="entry name" value="TspO_MBR"/>
</dbReference>
<sequence length="169" mass="18723">MTTHTLPPSRPLQLPALAGWVVFTFVFAAIGAFATSQAGAFYQQLDRPAWAPPAWLFGPAWTALYALMAVAAWRVYRTASERSVRPELTLYVAQLALNALWSWLFFAWHNGPLAFAEIIVLWLAIAATIVAFGRRDRVAGLLLLPYIAWVTFAGALCYSIWQRNPGVLG</sequence>